<evidence type="ECO:0000313" key="4">
    <source>
        <dbReference type="Proteomes" id="UP000250572"/>
    </source>
</evidence>
<feature type="region of interest" description="Disordered" evidence="2">
    <location>
        <begin position="79"/>
        <end position="99"/>
    </location>
</feature>
<evidence type="ECO:0000256" key="1">
    <source>
        <dbReference type="ARBA" id="ARBA00006007"/>
    </source>
</evidence>
<comment type="similarity">
    <text evidence="1">Belongs to the BtpA family.</text>
</comment>
<keyword evidence="4" id="KW-1185">Reference proteome</keyword>
<dbReference type="SUPFAM" id="SSF51366">
    <property type="entry name" value="Ribulose-phoshate binding barrel"/>
    <property type="match status" value="1"/>
</dbReference>
<dbReference type="Pfam" id="PF03437">
    <property type="entry name" value="BtpA"/>
    <property type="match status" value="1"/>
</dbReference>
<evidence type="ECO:0000313" key="3">
    <source>
        <dbReference type="EMBL" id="PWA17352.1"/>
    </source>
</evidence>
<dbReference type="PANTHER" id="PTHR21381">
    <property type="entry name" value="ZGC:162297"/>
    <property type="match status" value="1"/>
</dbReference>
<dbReference type="InterPro" id="IPR011060">
    <property type="entry name" value="RibuloseP-bd_barrel"/>
</dbReference>
<organism evidence="3 4">
    <name type="scientific">Gambusia affinis</name>
    <name type="common">Western mosquitofish</name>
    <name type="synonym">Heterandria affinis</name>
    <dbReference type="NCBI Taxonomy" id="33528"/>
    <lineage>
        <taxon>Eukaryota</taxon>
        <taxon>Metazoa</taxon>
        <taxon>Chordata</taxon>
        <taxon>Craniata</taxon>
        <taxon>Vertebrata</taxon>
        <taxon>Euteleostomi</taxon>
        <taxon>Actinopterygii</taxon>
        <taxon>Neopterygii</taxon>
        <taxon>Teleostei</taxon>
        <taxon>Neoteleostei</taxon>
        <taxon>Acanthomorphata</taxon>
        <taxon>Ovalentaria</taxon>
        <taxon>Atherinomorphae</taxon>
        <taxon>Cyprinodontiformes</taxon>
        <taxon>Poeciliidae</taxon>
        <taxon>Poeciliinae</taxon>
        <taxon>Gambusia</taxon>
    </lineage>
</organism>
<protein>
    <submittedName>
        <fullName evidence="3">Uncharacterized protein</fullName>
    </submittedName>
</protein>
<feature type="region of interest" description="Disordered" evidence="2">
    <location>
        <begin position="29"/>
        <end position="50"/>
    </location>
</feature>
<dbReference type="PANTHER" id="PTHR21381:SF3">
    <property type="entry name" value="SGC REGION PROTEIN SGCQ-RELATED"/>
    <property type="match status" value="1"/>
</dbReference>
<accession>A0A315V3Y4</accession>
<dbReference type="STRING" id="33528.ENSGAFP00000024858"/>
<dbReference type="AlphaFoldDB" id="A0A315V3Y4"/>
<reference evidence="3 4" key="1">
    <citation type="journal article" date="2018" name="G3 (Bethesda)">
        <title>A High-Quality Reference Genome for the Invasive Mosquitofish Gambusia affinis Using a Chicago Library.</title>
        <authorList>
            <person name="Hoffberg S.L."/>
            <person name="Troendle N.J."/>
            <person name="Glenn T.C."/>
            <person name="Mahmud O."/>
            <person name="Louha S."/>
            <person name="Chalopin D."/>
            <person name="Bennetzen J.L."/>
            <person name="Mauricio R."/>
        </authorList>
    </citation>
    <scope>NUCLEOTIDE SEQUENCE [LARGE SCALE GENOMIC DNA]</scope>
    <source>
        <strain evidence="3">NE01/NJP1002.9</strain>
        <tissue evidence="3">Muscle</tissue>
    </source>
</reference>
<gene>
    <name evidence="3" type="ORF">CCH79_00014414</name>
</gene>
<dbReference type="NCBIfam" id="TIGR00259">
    <property type="entry name" value="thylakoid_BtpA"/>
    <property type="match status" value="1"/>
</dbReference>
<evidence type="ECO:0000256" key="2">
    <source>
        <dbReference type="SAM" id="MobiDB-lite"/>
    </source>
</evidence>
<name>A0A315V3Y4_GAMAF</name>
<dbReference type="Proteomes" id="UP000250572">
    <property type="component" value="Unassembled WGS sequence"/>
</dbReference>
<feature type="non-terminal residue" evidence="3">
    <location>
        <position position="623"/>
    </location>
</feature>
<dbReference type="CDD" id="cd04722">
    <property type="entry name" value="TIM_phosphate_binding"/>
    <property type="match status" value="1"/>
</dbReference>
<sequence length="623" mass="68606">MGNSSCTEVMHLHPKALHEWEEGGILGWREGQNRNGRPDQNGRMARERERERNWLEEKGQAVRGFIARANSAAAIYTHTERKHSSGDTEKPGSVRTEGRVESVTLLQRRSQDARGNRTAAGMLQVHAVTDEASIYRHQSHIETHLSDLCEGLLRISGDQQLLRVLQVGHLHVDVEPGDGRLWTETPVQLLWVDLPHVATLLTSISQSRRMALILGSRCGCFSSMWVSLEWHQMGLPKLRTINHLTELTTAWGAECSEPVLRRCCESCSERGPHWSESPAGPPPEGEWRSSCEDFCSPPQDCSSPARKTRYKQHNTMCSTTQVPNSFINSMSDSLLSPHYPLKGRSNVQSKPKTENESALWLHTTYKMKFQSLFGSLKSVVIGMIHVKALPGTPLCCLNMLQIVKEACREAEVYLEAGIDGLIIENMHDVPYSFNVGPEVCACMTAVCSAVRHVCPTLPLGVQILSSANQQALAVALASGLDFIRAEGFVFSHVADEGLLNACAGDLLRYRKQIGADGVQIFTDIKKKHSSHALTADVTIKETARAAEFFLSDGVIITGAATGDQADPCELTDVFQSVKIPVLIGSGVTYDNVDNFLDASGMIIGSHFKLGGHWTNAIDPDRVK</sequence>
<proteinExistence type="inferred from homology"/>
<dbReference type="EMBL" id="NHOQ01002365">
    <property type="protein sequence ID" value="PWA17352.1"/>
    <property type="molecule type" value="Genomic_DNA"/>
</dbReference>
<comment type="caution">
    <text evidence="3">The sequence shown here is derived from an EMBL/GenBank/DDBJ whole genome shotgun (WGS) entry which is preliminary data.</text>
</comment>
<dbReference type="InterPro" id="IPR005137">
    <property type="entry name" value="BtpA"/>
</dbReference>